<sequence length="578" mass="65828">MIDKIIFLNESWLWPILIGGIILLVLFLLKDWMQAGKRRFLLKSVLAILSVVSLALIALKPTVPSGESAGKMLLLTPGYSNDQLDSLRKAHRKMKVFEYIPGQPISENVRTSEEIFIVGHGVKEYDLWQLEGLPVEYLGGNHPDGVVKLSYDREKTVGDRLVIDGLYRNPQPGNRLLLEDPAGEGQDSIVLNSEKEQAFHLGTHLKVAGNYVYYLAEKDSVGNLISTDPVPLRVNEKENLKILVLNSFPTFETRTLKNFLAEAGHELVVRSQITRGRFKYEYLNTEPVAVGSLSEATLENFDLLLLDAPSLRNLSGNQKSALEKSVRDNGLGIFIQPDEGFFNLRQELVPFTFKRGQSEEVSLDEWQDVIFNRFPFRIENQFGIQAVHTSNGQVVSAYKRVGQGRIGTSVISNTYFLSLEGKSETYRQYWSRAIEQISRKRSQAASWELETEIIYPNEPFNFIVRSELEDPELTTGTHIIPLVQDLHFPWLWKGTTWPQQEGWNFIRMDTTSVLDYYVAGEKAWNSLTAVQTKEANHKFFGTTNSKRKTDYPLEPVNLLWFYALFLICMGGLWLEPKI</sequence>
<dbReference type="KEGG" id="afla:FHG64_03420"/>
<keyword evidence="1" id="KW-0472">Membrane</keyword>
<evidence type="ECO:0000313" key="2">
    <source>
        <dbReference type="EMBL" id="QCY68514.1"/>
    </source>
</evidence>
<dbReference type="SUPFAM" id="SSF52317">
    <property type="entry name" value="Class I glutamine amidotransferase-like"/>
    <property type="match status" value="1"/>
</dbReference>
<feature type="transmembrane region" description="Helical" evidence="1">
    <location>
        <begin position="12"/>
        <end position="29"/>
    </location>
</feature>
<dbReference type="EMBL" id="CP040812">
    <property type="protein sequence ID" value="QCY68514.1"/>
    <property type="molecule type" value="Genomic_DNA"/>
</dbReference>
<name>A0A5B7WZ70_9FLAO</name>
<protein>
    <submittedName>
        <fullName evidence="2">Uncharacterized protein</fullName>
    </submittedName>
</protein>
<dbReference type="InterPro" id="IPR029062">
    <property type="entry name" value="Class_I_gatase-like"/>
</dbReference>
<feature type="transmembrane region" description="Helical" evidence="1">
    <location>
        <begin position="556"/>
        <end position="574"/>
    </location>
</feature>
<dbReference type="Proteomes" id="UP000309016">
    <property type="component" value="Chromosome"/>
</dbReference>
<accession>A0A5B7WZ70</accession>
<gene>
    <name evidence="2" type="ORF">FHG64_03420</name>
</gene>
<dbReference type="RefSeq" id="WP_139065091.1">
    <property type="nucleotide sequence ID" value="NZ_CP040812.1"/>
</dbReference>
<evidence type="ECO:0000313" key="3">
    <source>
        <dbReference type="Proteomes" id="UP000309016"/>
    </source>
</evidence>
<organism evidence="2 3">
    <name type="scientific">Antarcticibacterium flavum</name>
    <dbReference type="NCBI Taxonomy" id="2058175"/>
    <lineage>
        <taxon>Bacteria</taxon>
        <taxon>Pseudomonadati</taxon>
        <taxon>Bacteroidota</taxon>
        <taxon>Flavobacteriia</taxon>
        <taxon>Flavobacteriales</taxon>
        <taxon>Flavobacteriaceae</taxon>
        <taxon>Antarcticibacterium</taxon>
    </lineage>
</organism>
<keyword evidence="1" id="KW-1133">Transmembrane helix</keyword>
<dbReference type="OrthoDB" id="980086at2"/>
<keyword evidence="1" id="KW-0812">Transmembrane</keyword>
<feature type="transmembrane region" description="Helical" evidence="1">
    <location>
        <begin position="41"/>
        <end position="59"/>
    </location>
</feature>
<keyword evidence="3" id="KW-1185">Reference proteome</keyword>
<dbReference type="AlphaFoldDB" id="A0A5B7WZ70"/>
<reference evidence="2 3" key="1">
    <citation type="submission" date="2019-06" db="EMBL/GenBank/DDBJ databases">
        <title>Complete genome sequence of Antarcticibacterium flavum KCTC 52984T from an Antarctic marine sediment.</title>
        <authorList>
            <person name="Lee Y.M."/>
            <person name="Shin S.C."/>
        </authorList>
    </citation>
    <scope>NUCLEOTIDE SEQUENCE [LARGE SCALE GENOMIC DNA]</scope>
    <source>
        <strain evidence="2 3">KCTC 52984</strain>
    </source>
</reference>
<proteinExistence type="predicted"/>
<evidence type="ECO:0000256" key="1">
    <source>
        <dbReference type="SAM" id="Phobius"/>
    </source>
</evidence>